<accession>A0A8C5FHA2</accession>
<evidence type="ECO:0000256" key="1">
    <source>
        <dbReference type="ARBA" id="ARBA00000716"/>
    </source>
</evidence>
<keyword evidence="11" id="KW-0479">Metal-binding</keyword>
<evidence type="ECO:0000256" key="15">
    <source>
        <dbReference type="ARBA" id="ARBA00023049"/>
    </source>
</evidence>
<dbReference type="Pfam" id="PF01431">
    <property type="entry name" value="Peptidase_M13"/>
    <property type="match status" value="1"/>
</dbReference>
<keyword evidence="16" id="KW-0449">Lipoprotein</keyword>
<protein>
    <recommendedName>
        <fullName evidence="6">Neprilysin</fullName>
        <ecNumber evidence="5">3.4.24.11</ecNumber>
    </recommendedName>
    <alternativeName>
        <fullName evidence="20">Atriopeptidase</fullName>
    </alternativeName>
    <alternativeName>
        <fullName evidence="18">Enkephalinase</fullName>
    </alternativeName>
    <alternativeName>
        <fullName evidence="17">Neutral endopeptidase 24.11</fullName>
    </alternativeName>
    <alternativeName>
        <fullName evidence="19">Skin fibroblast elastase</fullName>
    </alternativeName>
</protein>
<dbReference type="Gene3D" id="3.40.390.10">
    <property type="entry name" value="Collagenase (Catalytic Domain)"/>
    <property type="match status" value="2"/>
</dbReference>
<evidence type="ECO:0000313" key="28">
    <source>
        <dbReference type="Proteomes" id="UP000694546"/>
    </source>
</evidence>
<evidence type="ECO:0000256" key="16">
    <source>
        <dbReference type="ARBA" id="ARBA00023288"/>
    </source>
</evidence>
<evidence type="ECO:0000256" key="21">
    <source>
        <dbReference type="ARBA" id="ARBA00047638"/>
    </source>
</evidence>
<evidence type="ECO:0000256" key="17">
    <source>
        <dbReference type="ARBA" id="ARBA00031127"/>
    </source>
</evidence>
<evidence type="ECO:0000256" key="2">
    <source>
        <dbReference type="ARBA" id="ARBA00001947"/>
    </source>
</evidence>
<dbReference type="GO" id="GO:0016485">
    <property type="term" value="P:protein processing"/>
    <property type="evidence" value="ECO:0007669"/>
    <property type="project" value="TreeGrafter"/>
</dbReference>
<gene>
    <name evidence="27" type="primary">MME</name>
</gene>
<dbReference type="GO" id="GO:0097242">
    <property type="term" value="P:amyloid-beta clearance"/>
    <property type="evidence" value="ECO:0007669"/>
    <property type="project" value="TreeGrafter"/>
</dbReference>
<keyword evidence="8" id="KW-0597">Phosphoprotein</keyword>
<evidence type="ECO:0000256" key="7">
    <source>
        <dbReference type="ARBA" id="ARBA00022475"/>
    </source>
</evidence>
<dbReference type="InterPro" id="IPR018497">
    <property type="entry name" value="Peptidase_M13_C"/>
</dbReference>
<evidence type="ECO:0000256" key="3">
    <source>
        <dbReference type="ARBA" id="ARBA00004401"/>
    </source>
</evidence>
<keyword evidence="10" id="KW-0519">Myristate</keyword>
<dbReference type="InterPro" id="IPR000718">
    <property type="entry name" value="Peptidase_M13"/>
</dbReference>
<comment type="catalytic activity">
    <reaction evidence="24">
        <text>substance P + H2O = substance P(1-9) + L-Leu-L-Met-NH2</text>
        <dbReference type="Rhea" id="RHEA:71459"/>
        <dbReference type="ChEBI" id="CHEBI:15377"/>
        <dbReference type="ChEBI" id="CHEBI:190692"/>
        <dbReference type="ChEBI" id="CHEBI:190693"/>
        <dbReference type="ChEBI" id="CHEBI:190700"/>
    </reaction>
    <physiologicalReaction direction="left-to-right" evidence="24">
        <dbReference type="Rhea" id="RHEA:71460"/>
    </physiologicalReaction>
</comment>
<keyword evidence="28" id="KW-1185">Reference proteome</keyword>
<feature type="domain" description="Peptidase M13 N-terminal" evidence="26">
    <location>
        <begin position="69"/>
        <end position="348"/>
    </location>
</feature>
<dbReference type="PANTHER" id="PTHR11733:SF114">
    <property type="entry name" value="NEPRILYSIN"/>
    <property type="match status" value="1"/>
</dbReference>
<evidence type="ECO:0000256" key="11">
    <source>
        <dbReference type="ARBA" id="ARBA00022723"/>
    </source>
</evidence>
<comment type="subcellular location">
    <subcellularLocation>
        <location evidence="3">Cell membrane</location>
        <topology evidence="3">Single-pass type II membrane protein</topology>
    </subcellularLocation>
</comment>
<evidence type="ECO:0000259" key="26">
    <source>
        <dbReference type="Pfam" id="PF05649"/>
    </source>
</evidence>
<dbReference type="InterPro" id="IPR024079">
    <property type="entry name" value="MetalloPept_cat_dom_sf"/>
</dbReference>
<keyword evidence="12" id="KW-0378">Hydrolase</keyword>
<keyword evidence="14" id="KW-0735">Signal-anchor</keyword>
<dbReference type="InterPro" id="IPR008753">
    <property type="entry name" value="Peptidase_M13_N"/>
</dbReference>
<dbReference type="PROSITE" id="PS51885">
    <property type="entry name" value="NEPRILYSIN"/>
    <property type="match status" value="1"/>
</dbReference>
<dbReference type="GO" id="GO:0004222">
    <property type="term" value="F:metalloendopeptidase activity"/>
    <property type="evidence" value="ECO:0007669"/>
    <property type="project" value="UniProtKB-EC"/>
</dbReference>
<dbReference type="PANTHER" id="PTHR11733">
    <property type="entry name" value="ZINC METALLOPROTEASE FAMILY M13 NEPRILYSIN-RELATED"/>
    <property type="match status" value="1"/>
</dbReference>
<evidence type="ECO:0000256" key="10">
    <source>
        <dbReference type="ARBA" id="ARBA00022707"/>
    </source>
</evidence>
<comment type="catalytic activity">
    <reaction evidence="22">
        <text>substance P + H2O = substance P(1-7) + L-Phe-Gly-L-Leu-L-Met-NH2</text>
        <dbReference type="Rhea" id="RHEA:71467"/>
        <dbReference type="ChEBI" id="CHEBI:15377"/>
        <dbReference type="ChEBI" id="CHEBI:190692"/>
        <dbReference type="ChEBI" id="CHEBI:190695"/>
        <dbReference type="ChEBI" id="CHEBI:190698"/>
    </reaction>
    <physiologicalReaction direction="left-to-right" evidence="22">
        <dbReference type="Rhea" id="RHEA:71468"/>
    </physiologicalReaction>
</comment>
<evidence type="ECO:0000256" key="9">
    <source>
        <dbReference type="ARBA" id="ARBA00022670"/>
    </source>
</evidence>
<reference evidence="27" key="2">
    <citation type="submission" date="2025-09" db="UniProtKB">
        <authorList>
            <consortium name="Ensembl"/>
        </authorList>
    </citation>
    <scope>IDENTIFICATION</scope>
</reference>
<comment type="catalytic activity">
    <reaction evidence="23">
        <text>neurotensin + H2O = neurotensin(1-11) + L-isoleucyl-L-leucine</text>
        <dbReference type="Rhea" id="RHEA:71475"/>
        <dbReference type="ChEBI" id="CHEBI:15377"/>
        <dbReference type="ChEBI" id="CHEBI:147362"/>
        <dbReference type="ChEBI" id="CHEBI:190704"/>
        <dbReference type="ChEBI" id="CHEBI:190706"/>
    </reaction>
    <physiologicalReaction direction="left-to-right" evidence="23">
        <dbReference type="Rhea" id="RHEA:71476"/>
    </physiologicalReaction>
</comment>
<dbReference type="SUPFAM" id="SSF55486">
    <property type="entry name" value="Metalloproteases ('zincins'), catalytic domain"/>
    <property type="match status" value="1"/>
</dbReference>
<evidence type="ECO:0000256" key="22">
    <source>
        <dbReference type="ARBA" id="ARBA00048093"/>
    </source>
</evidence>
<dbReference type="GO" id="GO:0046872">
    <property type="term" value="F:metal ion binding"/>
    <property type="evidence" value="ECO:0007669"/>
    <property type="project" value="UniProtKB-KW"/>
</dbReference>
<keyword evidence="7" id="KW-0472">Membrane</keyword>
<keyword evidence="14" id="KW-0812">Transmembrane</keyword>
<feature type="domain" description="Peptidase M13 C-terminal" evidence="25">
    <location>
        <begin position="356"/>
        <end position="562"/>
    </location>
</feature>
<keyword evidence="13" id="KW-0862">Zinc</keyword>
<evidence type="ECO:0000256" key="5">
    <source>
        <dbReference type="ARBA" id="ARBA00012521"/>
    </source>
</evidence>
<evidence type="ECO:0000256" key="4">
    <source>
        <dbReference type="ARBA" id="ARBA00007357"/>
    </source>
</evidence>
<evidence type="ECO:0000256" key="12">
    <source>
        <dbReference type="ARBA" id="ARBA00022801"/>
    </source>
</evidence>
<dbReference type="Proteomes" id="UP000694546">
    <property type="component" value="Chromosome 16"/>
</dbReference>
<organism evidence="27 28">
    <name type="scientific">Gadus morhua</name>
    <name type="common">Atlantic cod</name>
    <dbReference type="NCBI Taxonomy" id="8049"/>
    <lineage>
        <taxon>Eukaryota</taxon>
        <taxon>Metazoa</taxon>
        <taxon>Chordata</taxon>
        <taxon>Craniata</taxon>
        <taxon>Vertebrata</taxon>
        <taxon>Euteleostomi</taxon>
        <taxon>Actinopterygii</taxon>
        <taxon>Neopterygii</taxon>
        <taxon>Teleostei</taxon>
        <taxon>Neoteleostei</taxon>
        <taxon>Acanthomorphata</taxon>
        <taxon>Zeiogadaria</taxon>
        <taxon>Gadariae</taxon>
        <taxon>Gadiformes</taxon>
        <taxon>Gadoidei</taxon>
        <taxon>Gadidae</taxon>
        <taxon>Gadus</taxon>
    </lineage>
</organism>
<keyword evidence="15" id="KW-0482">Metalloprotease</keyword>
<evidence type="ECO:0000256" key="18">
    <source>
        <dbReference type="ARBA" id="ARBA00031362"/>
    </source>
</evidence>
<evidence type="ECO:0000256" key="6">
    <source>
        <dbReference type="ARBA" id="ARBA00022077"/>
    </source>
</evidence>
<evidence type="ECO:0000256" key="20">
    <source>
        <dbReference type="ARBA" id="ARBA00032584"/>
    </source>
</evidence>
<reference evidence="27" key="1">
    <citation type="submission" date="2025-08" db="UniProtKB">
        <authorList>
            <consortium name="Ensembl"/>
        </authorList>
    </citation>
    <scope>IDENTIFICATION</scope>
</reference>
<evidence type="ECO:0000313" key="27">
    <source>
        <dbReference type="Ensembl" id="ENSGMOP00000036752.1"/>
    </source>
</evidence>
<dbReference type="Pfam" id="PF05649">
    <property type="entry name" value="Peptidase_M13_N"/>
    <property type="match status" value="1"/>
</dbReference>
<dbReference type="GO" id="GO:0005886">
    <property type="term" value="C:plasma membrane"/>
    <property type="evidence" value="ECO:0007669"/>
    <property type="project" value="UniProtKB-SubCell"/>
</dbReference>
<evidence type="ECO:0000256" key="8">
    <source>
        <dbReference type="ARBA" id="ARBA00022553"/>
    </source>
</evidence>
<keyword evidence="7" id="KW-1003">Cell membrane</keyword>
<comment type="cofactor">
    <cofactor evidence="2">
        <name>Zn(2+)</name>
        <dbReference type="ChEBI" id="CHEBI:29105"/>
    </cofactor>
</comment>
<evidence type="ECO:0000256" key="19">
    <source>
        <dbReference type="ARBA" id="ARBA00031486"/>
    </source>
</evidence>
<sequence length="563" mass="63790">MDASVDPCEDFYQYSCGGWLKKNIIPETSSRYSTFDILRDDLEVVLKVEGEAMALTKAKTLYKSCTNESTDWRLEDAIAQLNVKHATQVVLNFFVGPDDRDSNAHIIHVGQSSLGLLSRDYYACTGPYTEVCRAYEQFMIDLVKLIRSDRGLAVNESSIKEEVARAIELEKDIANATDTLEERNNPVLLYNKMKLSDLNTNFTLEVESQVFDWSYFTAKIMETVNISVPESENIVNYAPNYFRRLQPVLALYSKRDLQNYMVWRFVMNMVVDLSAAYRDTKKAFRKALSGTTSESSVWRQCALYVNNNMDSAVGRLYVEEAFSPESKHLMEEMIIDIRNVFLSNLDEWVSGAAVVNAFYSSSKNQIVFPAGILQPPIFSKGQSKSLNYGAIGMVIGHEITHGFDDNGRNFDKDGDLKDWWTPGSTRKFLDLSKCMVEQYGNFSWDLANGLHINGNNTLGENIADNGGIQQAYKAYQNFVIRHGEEPSLPGIDLSNDQLFFLNFAQVWCGTHRPEQAVNSLKVNVHSPGKFRVLGSLQNCPEFAKAFSCRKNSYMVPDKICHVW</sequence>
<evidence type="ECO:0000256" key="24">
    <source>
        <dbReference type="ARBA" id="ARBA00049470"/>
    </source>
</evidence>
<dbReference type="EC" id="3.4.24.11" evidence="5"/>
<comment type="catalytic activity">
    <reaction evidence="1">
        <text>Preferential cleavage of polypeptides between hydrophobic residues, particularly with Phe or Tyr at P1'.</text>
        <dbReference type="EC" id="3.4.24.11"/>
    </reaction>
</comment>
<dbReference type="GeneTree" id="ENSGT00940000156745"/>
<comment type="similarity">
    <text evidence="4">Belongs to the peptidase M13 family.</text>
</comment>
<evidence type="ECO:0000256" key="13">
    <source>
        <dbReference type="ARBA" id="ARBA00022833"/>
    </source>
</evidence>
<proteinExistence type="inferred from homology"/>
<comment type="catalytic activity">
    <reaction evidence="21">
        <text>neurotensin + H2O = neurotensin(1-10) + L-tyrosyl-L-isoleucyl-L-leucine</text>
        <dbReference type="Rhea" id="RHEA:71479"/>
        <dbReference type="ChEBI" id="CHEBI:15377"/>
        <dbReference type="ChEBI" id="CHEBI:147362"/>
        <dbReference type="ChEBI" id="CHEBI:190705"/>
        <dbReference type="ChEBI" id="CHEBI:190707"/>
    </reaction>
    <physiologicalReaction direction="left-to-right" evidence="21">
        <dbReference type="Rhea" id="RHEA:71480"/>
    </physiologicalReaction>
</comment>
<evidence type="ECO:0000256" key="14">
    <source>
        <dbReference type="ARBA" id="ARBA00022968"/>
    </source>
</evidence>
<dbReference type="GlyCosmos" id="A0A8C5FHA2">
    <property type="glycosylation" value="3 sites, No reported glycans"/>
</dbReference>
<dbReference type="PRINTS" id="PR00786">
    <property type="entry name" value="NEPRILYSIN"/>
</dbReference>
<keyword evidence="9" id="KW-0645">Protease</keyword>
<dbReference type="Ensembl" id="ENSGMOT00000045827.1">
    <property type="protein sequence ID" value="ENSGMOP00000036752.1"/>
    <property type="gene ID" value="ENSGMOG00000014071.2"/>
</dbReference>
<dbReference type="AlphaFoldDB" id="A0A8C5FHA2"/>
<evidence type="ECO:0000256" key="23">
    <source>
        <dbReference type="ARBA" id="ARBA00049273"/>
    </source>
</evidence>
<dbReference type="CDD" id="cd08662">
    <property type="entry name" value="M13"/>
    <property type="match status" value="1"/>
</dbReference>
<name>A0A8C5FHA2_GADMO</name>
<evidence type="ECO:0000259" key="25">
    <source>
        <dbReference type="Pfam" id="PF01431"/>
    </source>
</evidence>